<accession>A0A1N7SP97</accession>
<dbReference type="AlphaFoldDB" id="A0A1N7SP97"/>
<sequence length="33" mass="3882">MNILTHSSRPMLTERFGYFIKLAVIHTLFPAYI</sequence>
<evidence type="ECO:0000313" key="2">
    <source>
        <dbReference type="Proteomes" id="UP000187012"/>
    </source>
</evidence>
<evidence type="ECO:0000313" key="1">
    <source>
        <dbReference type="EMBL" id="SIT49243.1"/>
    </source>
</evidence>
<dbReference type="EMBL" id="CYGX02000130">
    <property type="protein sequence ID" value="SIT49243.1"/>
    <property type="molecule type" value="Genomic_DNA"/>
</dbReference>
<dbReference type="Proteomes" id="UP000187012">
    <property type="component" value="Unassembled WGS sequence"/>
</dbReference>
<protein>
    <submittedName>
        <fullName evidence="1">Uncharacterized protein</fullName>
    </submittedName>
</protein>
<keyword evidence="2" id="KW-1185">Reference proteome</keyword>
<organism evidence="1 2">
    <name type="scientific">Paraburkholderia ribeironis</name>
    <dbReference type="NCBI Taxonomy" id="1247936"/>
    <lineage>
        <taxon>Bacteria</taxon>
        <taxon>Pseudomonadati</taxon>
        <taxon>Pseudomonadota</taxon>
        <taxon>Betaproteobacteria</taxon>
        <taxon>Burkholderiales</taxon>
        <taxon>Burkholderiaceae</taxon>
        <taxon>Paraburkholderia</taxon>
    </lineage>
</organism>
<proteinExistence type="predicted"/>
<reference evidence="1 2" key="1">
    <citation type="submission" date="2016-12" db="EMBL/GenBank/DDBJ databases">
        <authorList>
            <person name="Song W.-J."/>
            <person name="Kurnit D.M."/>
        </authorList>
    </citation>
    <scope>NUCLEOTIDE SEQUENCE [LARGE SCALE GENOMIC DNA]</scope>
    <source>
        <strain evidence="1 2">STM7296</strain>
    </source>
</reference>
<gene>
    <name evidence="1" type="ORF">BN2475_1300013</name>
</gene>
<name>A0A1N7SP97_9BURK</name>